<reference evidence="3 4" key="1">
    <citation type="submission" date="2020-08" db="EMBL/GenBank/DDBJ databases">
        <title>Genomic Encyclopedia of Type Strains, Phase IV (KMG-V): Genome sequencing to study the core and pangenomes of soil and plant-associated prokaryotes.</title>
        <authorList>
            <person name="Whitman W."/>
        </authorList>
    </citation>
    <scope>NUCLEOTIDE SEQUENCE [LARGE SCALE GENOMIC DNA]</scope>
    <source>
        <strain evidence="3 4">SEMIA 4060</strain>
    </source>
</reference>
<protein>
    <submittedName>
        <fullName evidence="3">Uncharacterized protein</fullName>
    </submittedName>
</protein>
<dbReference type="RefSeq" id="WP_184701676.1">
    <property type="nucleotide sequence ID" value="NZ_JACHBG010000001.1"/>
</dbReference>
<dbReference type="AlphaFoldDB" id="A0A7X0ILU4"/>
<accession>A0A7X0ILU4</accession>
<keyword evidence="1" id="KW-0472">Membrane</keyword>
<evidence type="ECO:0000313" key="3">
    <source>
        <dbReference type="EMBL" id="MBB6483364.1"/>
    </source>
</evidence>
<organism evidence="3 4">
    <name type="scientific">Rhizobium lusitanum</name>
    <dbReference type="NCBI Taxonomy" id="293958"/>
    <lineage>
        <taxon>Bacteria</taxon>
        <taxon>Pseudomonadati</taxon>
        <taxon>Pseudomonadota</taxon>
        <taxon>Alphaproteobacteria</taxon>
        <taxon>Hyphomicrobiales</taxon>
        <taxon>Rhizobiaceae</taxon>
        <taxon>Rhizobium/Agrobacterium group</taxon>
        <taxon>Rhizobium</taxon>
    </lineage>
</organism>
<keyword evidence="1" id="KW-0812">Transmembrane</keyword>
<gene>
    <name evidence="3" type="ORF">GGD46_000607</name>
</gene>
<evidence type="ECO:0000256" key="2">
    <source>
        <dbReference type="SAM" id="SignalP"/>
    </source>
</evidence>
<dbReference type="PROSITE" id="PS51257">
    <property type="entry name" value="PROKAR_LIPOPROTEIN"/>
    <property type="match status" value="1"/>
</dbReference>
<keyword evidence="1" id="KW-1133">Transmembrane helix</keyword>
<evidence type="ECO:0000313" key="4">
    <source>
        <dbReference type="Proteomes" id="UP000565576"/>
    </source>
</evidence>
<dbReference type="Proteomes" id="UP000565576">
    <property type="component" value="Unassembled WGS sequence"/>
</dbReference>
<feature type="chain" id="PRO_5031300221" evidence="2">
    <location>
        <begin position="20"/>
        <end position="110"/>
    </location>
</feature>
<comment type="caution">
    <text evidence="3">The sequence shown here is derived from an EMBL/GenBank/DDBJ whole genome shotgun (WGS) entry which is preliminary data.</text>
</comment>
<feature type="transmembrane region" description="Helical" evidence="1">
    <location>
        <begin position="69"/>
        <end position="87"/>
    </location>
</feature>
<feature type="signal peptide" evidence="2">
    <location>
        <begin position="1"/>
        <end position="19"/>
    </location>
</feature>
<name>A0A7X0ILU4_9HYPH</name>
<sequence>MRIRATMAASLVAVSTILASCQTPQESAMNAEMTCQSQGFRPGSQRYNRCVGSTYQANRAQAQQAENQAAGLAAAGIIGGVLIGAAVSDSRHHHRRDYDRPYYRRCYRCW</sequence>
<evidence type="ECO:0000256" key="1">
    <source>
        <dbReference type="SAM" id="Phobius"/>
    </source>
</evidence>
<proteinExistence type="predicted"/>
<keyword evidence="2" id="KW-0732">Signal</keyword>
<dbReference type="EMBL" id="JACHBG010000001">
    <property type="protein sequence ID" value="MBB6483364.1"/>
    <property type="molecule type" value="Genomic_DNA"/>
</dbReference>